<dbReference type="Proteomes" id="UP000288716">
    <property type="component" value="Unassembled WGS sequence"/>
</dbReference>
<dbReference type="SUPFAM" id="SSF52047">
    <property type="entry name" value="RNI-like"/>
    <property type="match status" value="1"/>
</dbReference>
<evidence type="ECO:0000313" key="1">
    <source>
        <dbReference type="EMBL" id="RWS20877.1"/>
    </source>
</evidence>
<dbReference type="EMBL" id="NCKV01014988">
    <property type="protein sequence ID" value="RWS20877.1"/>
    <property type="molecule type" value="Genomic_DNA"/>
</dbReference>
<dbReference type="AlphaFoldDB" id="A0A443S023"/>
<accession>A0A443S023</accession>
<keyword evidence="2" id="KW-1185">Reference proteome</keyword>
<gene>
    <name evidence="1" type="ORF">B4U80_11989</name>
</gene>
<reference evidence="1 2" key="1">
    <citation type="journal article" date="2018" name="Gigascience">
        <title>Genomes of trombidid mites reveal novel predicted allergens and laterally-transferred genes associated with secondary metabolism.</title>
        <authorList>
            <person name="Dong X."/>
            <person name="Chaisiri K."/>
            <person name="Xia D."/>
            <person name="Armstrong S.D."/>
            <person name="Fang Y."/>
            <person name="Donnelly M.J."/>
            <person name="Kadowaki T."/>
            <person name="McGarry J.W."/>
            <person name="Darby A.C."/>
            <person name="Makepeace B.L."/>
        </authorList>
    </citation>
    <scope>NUCLEOTIDE SEQUENCE [LARGE SCALE GENOMIC DNA]</scope>
    <source>
        <strain evidence="1">UoL-UT</strain>
    </source>
</reference>
<evidence type="ECO:0000313" key="2">
    <source>
        <dbReference type="Proteomes" id="UP000288716"/>
    </source>
</evidence>
<proteinExistence type="predicted"/>
<comment type="caution">
    <text evidence="1">The sequence shown here is derived from an EMBL/GenBank/DDBJ whole genome shotgun (WGS) entry which is preliminary data.</text>
</comment>
<protein>
    <submittedName>
        <fullName evidence="1">Uncharacterized protein</fullName>
    </submittedName>
</protein>
<name>A0A443S023_9ACAR</name>
<dbReference type="OrthoDB" id="423607at2759"/>
<dbReference type="VEuPathDB" id="VectorBase:LDEU011163"/>
<dbReference type="InterPro" id="IPR032675">
    <property type="entry name" value="LRR_dom_sf"/>
</dbReference>
<organism evidence="1 2">
    <name type="scientific">Leptotrombidium deliense</name>
    <dbReference type="NCBI Taxonomy" id="299467"/>
    <lineage>
        <taxon>Eukaryota</taxon>
        <taxon>Metazoa</taxon>
        <taxon>Ecdysozoa</taxon>
        <taxon>Arthropoda</taxon>
        <taxon>Chelicerata</taxon>
        <taxon>Arachnida</taxon>
        <taxon>Acari</taxon>
        <taxon>Acariformes</taxon>
        <taxon>Trombidiformes</taxon>
        <taxon>Prostigmata</taxon>
        <taxon>Anystina</taxon>
        <taxon>Parasitengona</taxon>
        <taxon>Trombiculoidea</taxon>
        <taxon>Trombiculidae</taxon>
        <taxon>Leptotrombidium</taxon>
    </lineage>
</organism>
<dbReference type="Gene3D" id="3.80.10.10">
    <property type="entry name" value="Ribonuclease Inhibitor"/>
    <property type="match status" value="1"/>
</dbReference>
<sequence>MIASEEAQFKVICENMVNLKLLQLPTLQLQSADPIEYLANLKNLENIVIGLSRTCIDEQLLKVLPNLKHLKRVQFVLCGITDKSLSMFSKHCPDLQDIEIYNYNEAYVITDESVKSLSELKDLQTLCIPQAKISEKSVRELLSKCRKVKRLQIDGFNEDPQTVIAQLN</sequence>